<proteinExistence type="predicted"/>
<protein>
    <submittedName>
        <fullName evidence="5">Glycosyltransferase</fullName>
        <ecNumber evidence="5">2.4.-.-</ecNumber>
    </submittedName>
</protein>
<dbReference type="GO" id="GO:0016757">
    <property type="term" value="F:glycosyltransferase activity"/>
    <property type="evidence" value="ECO:0007669"/>
    <property type="project" value="UniProtKB-KW"/>
</dbReference>
<evidence type="ECO:0000313" key="5">
    <source>
        <dbReference type="EMBL" id="MCS5480816.1"/>
    </source>
</evidence>
<dbReference type="EMBL" id="JANWTC010000019">
    <property type="protein sequence ID" value="MCS5480816.1"/>
    <property type="molecule type" value="Genomic_DNA"/>
</dbReference>
<dbReference type="EC" id="2.4.-.-" evidence="5"/>
<keyword evidence="2 5" id="KW-0808">Transferase</keyword>
<name>A0ABT2FZZ5_9CORY</name>
<dbReference type="SUPFAM" id="SSF53756">
    <property type="entry name" value="UDP-Glycosyltransferase/glycogen phosphorylase"/>
    <property type="match status" value="1"/>
</dbReference>
<dbReference type="RefSeq" id="WP_259428875.1">
    <property type="nucleotide sequence ID" value="NZ_JANWTC010000019.1"/>
</dbReference>
<accession>A0ABT2FZZ5</accession>
<dbReference type="Pfam" id="PF00534">
    <property type="entry name" value="Glycos_transf_1"/>
    <property type="match status" value="1"/>
</dbReference>
<dbReference type="InterPro" id="IPR050194">
    <property type="entry name" value="Glycosyltransferase_grp1"/>
</dbReference>
<gene>
    <name evidence="5" type="ORF">NYP18_14310</name>
</gene>
<reference evidence="5 6" key="1">
    <citation type="submission" date="2022-08" db="EMBL/GenBank/DDBJ databases">
        <title>YIM 101645 draft genome.</title>
        <authorList>
            <person name="Chen X."/>
        </authorList>
    </citation>
    <scope>NUCLEOTIDE SEQUENCE [LARGE SCALE GENOMIC DNA]</scope>
    <source>
        <strain evidence="5 6">YIM 101645</strain>
    </source>
</reference>
<organism evidence="5 6">
    <name type="scientific">Corynebacterium lemuris</name>
    <dbReference type="NCBI Taxonomy" id="1859292"/>
    <lineage>
        <taxon>Bacteria</taxon>
        <taxon>Bacillati</taxon>
        <taxon>Actinomycetota</taxon>
        <taxon>Actinomycetes</taxon>
        <taxon>Mycobacteriales</taxon>
        <taxon>Corynebacteriaceae</taxon>
        <taxon>Corynebacterium</taxon>
    </lineage>
</organism>
<dbReference type="Pfam" id="PF13579">
    <property type="entry name" value="Glyco_trans_4_4"/>
    <property type="match status" value="1"/>
</dbReference>
<dbReference type="Proteomes" id="UP001205965">
    <property type="component" value="Unassembled WGS sequence"/>
</dbReference>
<dbReference type="InterPro" id="IPR028098">
    <property type="entry name" value="Glyco_trans_4-like_N"/>
</dbReference>
<sequence>MAISILHNFASLNLGGAESRTMDVYRAIDREQFHFDFVVYEDSEQHYEKEIRSLGGSVYRIPSPRQNIVRHILALSSLIKRNKYDAIHSHTSYHSGLVSFIGWVHKVPIRIAHARTSGSMSTTGLAGNLNRRVGQALINRFASKRLAISVASGDFVFGEFSDYQVLPNAFDLSRYDISFSKQEARARLGLPENRIIIGQVGRLTKVKNQQFSIRLLKNLQKIHPDAMLILVGEGPDRKSLEDLVRFNDLENSIIFVGIQANIPEWMLTFDVLLMPSIYEGLGVVVLEAQAAGTPVVASTGVPQFADIGLSIASFLSLGDQDHHWLTAIEQLINLERPNWQEINRAFSDRSFTLDVAVEELSKIYRGE</sequence>
<evidence type="ECO:0000259" key="3">
    <source>
        <dbReference type="Pfam" id="PF00534"/>
    </source>
</evidence>
<keyword evidence="1 5" id="KW-0328">Glycosyltransferase</keyword>
<evidence type="ECO:0000256" key="1">
    <source>
        <dbReference type="ARBA" id="ARBA00022676"/>
    </source>
</evidence>
<dbReference type="InterPro" id="IPR001296">
    <property type="entry name" value="Glyco_trans_1"/>
</dbReference>
<dbReference type="Gene3D" id="3.40.50.2000">
    <property type="entry name" value="Glycogen Phosphorylase B"/>
    <property type="match status" value="2"/>
</dbReference>
<evidence type="ECO:0000256" key="2">
    <source>
        <dbReference type="ARBA" id="ARBA00022679"/>
    </source>
</evidence>
<dbReference type="PANTHER" id="PTHR45947:SF3">
    <property type="entry name" value="SULFOQUINOVOSYL TRANSFERASE SQD2"/>
    <property type="match status" value="1"/>
</dbReference>
<comment type="caution">
    <text evidence="5">The sequence shown here is derived from an EMBL/GenBank/DDBJ whole genome shotgun (WGS) entry which is preliminary data.</text>
</comment>
<dbReference type="PANTHER" id="PTHR45947">
    <property type="entry name" value="SULFOQUINOVOSYL TRANSFERASE SQD2"/>
    <property type="match status" value="1"/>
</dbReference>
<keyword evidence="6" id="KW-1185">Reference proteome</keyword>
<feature type="domain" description="Glycosyl transferase family 1" evidence="3">
    <location>
        <begin position="181"/>
        <end position="307"/>
    </location>
</feature>
<evidence type="ECO:0000259" key="4">
    <source>
        <dbReference type="Pfam" id="PF13579"/>
    </source>
</evidence>
<evidence type="ECO:0000313" key="6">
    <source>
        <dbReference type="Proteomes" id="UP001205965"/>
    </source>
</evidence>
<feature type="domain" description="Glycosyltransferase subfamily 4-like N-terminal" evidence="4">
    <location>
        <begin position="15"/>
        <end position="151"/>
    </location>
</feature>